<reference evidence="2 3" key="1">
    <citation type="submission" date="2017-10" db="EMBL/GenBank/DDBJ databases">
        <title>Development of genomic resources for the powdery mildew, Erysiphe pulchra.</title>
        <authorList>
            <person name="Wadl P.A."/>
            <person name="Mack B.M."/>
            <person name="Moore G."/>
            <person name="Beltz S.B."/>
        </authorList>
    </citation>
    <scope>NUCLEOTIDE SEQUENCE [LARGE SCALE GENOMIC DNA]</scope>
    <source>
        <strain evidence="2">Cflorida</strain>
    </source>
</reference>
<accession>A0A2S4PIG3</accession>
<dbReference type="AlphaFoldDB" id="A0A2S4PIG3"/>
<feature type="region of interest" description="Disordered" evidence="1">
    <location>
        <begin position="17"/>
        <end position="172"/>
    </location>
</feature>
<sequence length="257" mass="28518">MALTFPVPSTQQILQTCLSAAKRRRSSSSEKAPTSRRAKARSSRTSTHASPSRQLSRALSVPTAVIAARRRKWQTNDYQRRRDSHEAPRHCAPRRTSTRRHCEITGRRGGDGTTSVGGSGGRDPEGGQGVRRGGRPEKSEHNGGEQGQGDRGQHEREQPEGNAAETRRHGHVLETDPPQLRLFHEDGGGCRAHSGPERPEQQAYWCQEGYRWCAPGLALRQRCGFQEDILVRRFRAAAQVFQEPEDCLLERGAGTEG</sequence>
<feature type="compositionally biased region" description="Basic and acidic residues" evidence="1">
    <location>
        <begin position="78"/>
        <end position="89"/>
    </location>
</feature>
<name>A0A2S4PIG3_9PEZI</name>
<proteinExistence type="predicted"/>
<protein>
    <submittedName>
        <fullName evidence="2">Uncharacterized protein</fullName>
    </submittedName>
</protein>
<dbReference type="Proteomes" id="UP000237438">
    <property type="component" value="Unassembled WGS sequence"/>
</dbReference>
<feature type="compositionally biased region" description="Basic and acidic residues" evidence="1">
    <location>
        <begin position="134"/>
        <end position="143"/>
    </location>
</feature>
<gene>
    <name evidence="2" type="ORF">EPUL_004919</name>
</gene>
<evidence type="ECO:0000313" key="2">
    <source>
        <dbReference type="EMBL" id="POS81839.1"/>
    </source>
</evidence>
<feature type="compositionally biased region" description="Gly residues" evidence="1">
    <location>
        <begin position="111"/>
        <end position="131"/>
    </location>
</feature>
<comment type="caution">
    <text evidence="2">The sequence shown here is derived from an EMBL/GenBank/DDBJ whole genome shotgun (WGS) entry which is preliminary data.</text>
</comment>
<keyword evidence="3" id="KW-1185">Reference proteome</keyword>
<organism evidence="2 3">
    <name type="scientific">Erysiphe pulchra</name>
    <dbReference type="NCBI Taxonomy" id="225359"/>
    <lineage>
        <taxon>Eukaryota</taxon>
        <taxon>Fungi</taxon>
        <taxon>Dikarya</taxon>
        <taxon>Ascomycota</taxon>
        <taxon>Pezizomycotina</taxon>
        <taxon>Leotiomycetes</taxon>
        <taxon>Erysiphales</taxon>
        <taxon>Erysiphaceae</taxon>
        <taxon>Erysiphe</taxon>
    </lineage>
</organism>
<evidence type="ECO:0000313" key="3">
    <source>
        <dbReference type="Proteomes" id="UP000237438"/>
    </source>
</evidence>
<feature type="compositionally biased region" description="Basic and acidic residues" evidence="1">
    <location>
        <begin position="151"/>
        <end position="172"/>
    </location>
</feature>
<feature type="compositionally biased region" description="Basic and acidic residues" evidence="1">
    <location>
        <begin position="100"/>
        <end position="110"/>
    </location>
</feature>
<evidence type="ECO:0000256" key="1">
    <source>
        <dbReference type="SAM" id="MobiDB-lite"/>
    </source>
</evidence>
<feature type="compositionally biased region" description="Low complexity" evidence="1">
    <location>
        <begin position="43"/>
        <end position="53"/>
    </location>
</feature>
<dbReference type="EMBL" id="PEDP01006958">
    <property type="protein sequence ID" value="POS81839.1"/>
    <property type="molecule type" value="Genomic_DNA"/>
</dbReference>